<dbReference type="EMBL" id="CDGJ01000064">
    <property type="protein sequence ID" value="CEJ07710.1"/>
    <property type="molecule type" value="Genomic_DNA"/>
</dbReference>
<evidence type="ECO:0000259" key="2">
    <source>
        <dbReference type="Pfam" id="PF01882"/>
    </source>
</evidence>
<protein>
    <recommendedName>
        <fullName evidence="2">DUF58 domain-containing protein</fullName>
    </recommendedName>
</protein>
<evidence type="ECO:0000313" key="4">
    <source>
        <dbReference type="EMBL" id="CEJ07710.1"/>
    </source>
</evidence>
<feature type="transmembrane region" description="Helical" evidence="1">
    <location>
        <begin position="32"/>
        <end position="51"/>
    </location>
</feature>
<dbReference type="Pfam" id="PF01882">
    <property type="entry name" value="DUF58"/>
    <property type="match status" value="1"/>
</dbReference>
<dbReference type="PANTHER" id="PTHR34351">
    <property type="entry name" value="SLR1927 PROTEIN-RELATED"/>
    <property type="match status" value="1"/>
</dbReference>
<dbReference type="Proteomes" id="UP000836597">
    <property type="component" value="Chromosome"/>
</dbReference>
<sequence length="363" mass="40505">MTSTLRRSALFLFFLVGLFVYAHSEGDRLPAFLFIAFTSLWLTEFLAFLWFRLRTRATWFLSATTEEAYSDLSLTLLTRYPPFGTLGFCLTLPWKPAGHADRTLSFNPEPGVEQTFSFLLGNRGRYEIGPLSLTFQDPLGLFTLTGRIGKPQEIWVTPRLLPIAGERYSGFDPWAGDLSNRGQPSGGARNYEFGDPWQHIHWKATARTQKLMVREFEAESDTDALLWLDLASSSYEGNEAALETAVSLAASFLTHFARQHRPLLFLATAYVPWSHPLTESNLPEALRFLAGARADGISSAEEGTDGLPPTSKLLVITGRVKTPLLQKLSRRDIRGQRIVFATGPVEEVSPAITGVEVRPYQTA</sequence>
<dbReference type="KEGG" id="aacx:DEACI_1640"/>
<keyword evidence="1" id="KW-1133">Transmembrane helix</keyword>
<dbReference type="Proteomes" id="UP001071230">
    <property type="component" value="Unassembled WGS sequence"/>
</dbReference>
<reference evidence="3" key="2">
    <citation type="submission" date="2020-01" db="EMBL/GenBank/DDBJ databases">
        <authorList>
            <person name="Hornung B."/>
        </authorList>
    </citation>
    <scope>NUCLEOTIDE SEQUENCE</scope>
    <source>
        <strain evidence="3">PacBioINE</strain>
    </source>
</reference>
<dbReference type="InterPro" id="IPR002881">
    <property type="entry name" value="DUF58"/>
</dbReference>
<name>A0A8S0XWE9_9FIRM</name>
<gene>
    <name evidence="3" type="ORF">DEACI_1640</name>
    <name evidence="4" type="ORF">DEACI_2176</name>
</gene>
<dbReference type="AlphaFoldDB" id="A0A8S0XWE9"/>
<keyword evidence="1" id="KW-0472">Membrane</keyword>
<proteinExistence type="predicted"/>
<dbReference type="PANTHER" id="PTHR34351:SF2">
    <property type="entry name" value="DUF58 DOMAIN-CONTAINING PROTEIN"/>
    <property type="match status" value="1"/>
</dbReference>
<dbReference type="EMBL" id="LR746496">
    <property type="protein sequence ID" value="CAA7600987.1"/>
    <property type="molecule type" value="Genomic_DNA"/>
</dbReference>
<dbReference type="RefSeq" id="WP_240984565.1">
    <property type="nucleotide sequence ID" value="NZ_CDGJ01000064.1"/>
</dbReference>
<evidence type="ECO:0000313" key="5">
    <source>
        <dbReference type="Proteomes" id="UP001071230"/>
    </source>
</evidence>
<accession>A0A8S0XWE9</accession>
<feature type="domain" description="DUF58" evidence="2">
    <location>
        <begin position="188"/>
        <end position="255"/>
    </location>
</feature>
<keyword evidence="5" id="KW-1185">Reference proteome</keyword>
<keyword evidence="1" id="KW-0812">Transmembrane</keyword>
<reference evidence="4" key="1">
    <citation type="submission" date="2014-11" db="EMBL/GenBank/DDBJ databases">
        <authorList>
            <person name="Hornung B.V."/>
        </authorList>
    </citation>
    <scope>NUCLEOTIDE SEQUENCE</scope>
    <source>
        <strain evidence="4">INE</strain>
    </source>
</reference>
<evidence type="ECO:0000256" key="1">
    <source>
        <dbReference type="SAM" id="Phobius"/>
    </source>
</evidence>
<organism evidence="3">
    <name type="scientific">Acididesulfobacillus acetoxydans</name>
    <dbReference type="NCBI Taxonomy" id="1561005"/>
    <lineage>
        <taxon>Bacteria</taxon>
        <taxon>Bacillati</taxon>
        <taxon>Bacillota</taxon>
        <taxon>Clostridia</taxon>
        <taxon>Eubacteriales</taxon>
        <taxon>Peptococcaceae</taxon>
        <taxon>Acididesulfobacillus</taxon>
    </lineage>
</organism>
<evidence type="ECO:0000313" key="3">
    <source>
        <dbReference type="EMBL" id="CAA7600987.1"/>
    </source>
</evidence>